<keyword evidence="3" id="KW-1185">Reference proteome</keyword>
<feature type="compositionally biased region" description="Basic and acidic residues" evidence="1">
    <location>
        <begin position="1"/>
        <end position="10"/>
    </location>
</feature>
<organism evidence="2 3">
    <name type="scientific">Actinacidiphila bryophytorum</name>
    <dbReference type="NCBI Taxonomy" id="1436133"/>
    <lineage>
        <taxon>Bacteria</taxon>
        <taxon>Bacillati</taxon>
        <taxon>Actinomycetota</taxon>
        <taxon>Actinomycetes</taxon>
        <taxon>Kitasatosporales</taxon>
        <taxon>Streptomycetaceae</taxon>
        <taxon>Actinacidiphila</taxon>
    </lineage>
</organism>
<evidence type="ECO:0000313" key="3">
    <source>
        <dbReference type="Proteomes" id="UP001153328"/>
    </source>
</evidence>
<evidence type="ECO:0000256" key="1">
    <source>
        <dbReference type="SAM" id="MobiDB-lite"/>
    </source>
</evidence>
<sequence length="93" mass="10019">MAVRARDRENTYPNPTTPARPASAAAPRRTRRTRRIDTPQSRAVQNHAIKNTTSNSNTENHAIAAEIAGTADSATRTNADRPQRAGAGVAEWG</sequence>
<feature type="compositionally biased region" description="Low complexity" evidence="1">
    <location>
        <begin position="17"/>
        <end position="27"/>
    </location>
</feature>
<evidence type="ECO:0000313" key="2">
    <source>
        <dbReference type="EMBL" id="CAG7597031.1"/>
    </source>
</evidence>
<accession>A0A9W4DZR6</accession>
<protein>
    <submittedName>
        <fullName evidence="2">Uncharacterized protein</fullName>
    </submittedName>
</protein>
<reference evidence="2" key="1">
    <citation type="submission" date="2021-06" db="EMBL/GenBank/DDBJ databases">
        <authorList>
            <person name="Arsene-Ploetze F."/>
        </authorList>
    </citation>
    <scope>NUCLEOTIDE SEQUENCE</scope>
    <source>
        <strain evidence="2">SBRY1</strain>
    </source>
</reference>
<dbReference type="AlphaFoldDB" id="A0A9W4DZR6"/>
<gene>
    <name evidence="2" type="ORF">SBRY_10047</name>
</gene>
<dbReference type="EMBL" id="CAJVAX010000001">
    <property type="protein sequence ID" value="CAG7597031.1"/>
    <property type="molecule type" value="Genomic_DNA"/>
</dbReference>
<comment type="caution">
    <text evidence="2">The sequence shown here is derived from an EMBL/GenBank/DDBJ whole genome shotgun (WGS) entry which is preliminary data.</text>
</comment>
<name>A0A9W4DZR6_9ACTN</name>
<feature type="compositionally biased region" description="Polar residues" evidence="1">
    <location>
        <begin position="40"/>
        <end position="60"/>
    </location>
</feature>
<proteinExistence type="predicted"/>
<feature type="region of interest" description="Disordered" evidence="1">
    <location>
        <begin position="1"/>
        <end position="93"/>
    </location>
</feature>
<dbReference type="Proteomes" id="UP001153328">
    <property type="component" value="Unassembled WGS sequence"/>
</dbReference>